<protein>
    <submittedName>
        <fullName evidence="2">NADH dehydrogenase subunit 4L</fullName>
    </submittedName>
</protein>
<reference evidence="2" key="1">
    <citation type="journal article" date="2018" name="BMC Genomics">
        <title>Compositional and mutational rate heterogeneity in mitochondrial genomes and its effect on the phylogenetic inferences of Cimicomorpha (Hemiptera: Heteroptera).</title>
        <authorList>
            <person name="Yang H."/>
            <person name="Li T."/>
            <person name="Dang K."/>
            <person name="Bu W."/>
        </authorList>
    </citation>
    <scope>NUCLEOTIDE SEQUENCE</scope>
</reference>
<keyword evidence="1" id="KW-0472">Membrane</keyword>
<dbReference type="AlphaFoldDB" id="A0A343WNS1"/>
<gene>
    <name evidence="2" type="primary">ND4L</name>
</gene>
<geneLocation type="mitochondrion" evidence="2"/>
<evidence type="ECO:0000313" key="2">
    <source>
        <dbReference type="EMBL" id="AWD31647.1"/>
    </source>
</evidence>
<dbReference type="EMBL" id="MF351859">
    <property type="protein sequence ID" value="AWD31647.1"/>
    <property type="molecule type" value="Genomic_DNA"/>
</dbReference>
<dbReference type="RefSeq" id="YP_009488388.1">
    <property type="nucleotide sequence ID" value="NC_037837.1"/>
</dbReference>
<organism evidence="2">
    <name type="scientific">Trachypeplus jacobsoni</name>
    <dbReference type="NCBI Taxonomy" id="2172479"/>
    <lineage>
        <taxon>Eukaryota</taxon>
        <taxon>Metazoa</taxon>
        <taxon>Ecdysozoa</taxon>
        <taxon>Arthropoda</taxon>
        <taxon>Hexapoda</taxon>
        <taxon>Insecta</taxon>
        <taxon>Pterygota</taxon>
        <taxon>Neoptera</taxon>
        <taxon>Paraneoptera</taxon>
        <taxon>Hemiptera</taxon>
        <taxon>Heteroptera</taxon>
        <taxon>Panheteroptera</taxon>
        <taxon>Cimicomorpha</taxon>
        <taxon>Tingidae</taxon>
        <taxon>Trachypeplus</taxon>
    </lineage>
</organism>
<sequence length="94" mass="11019">MFFLGLTISYFCGFMVVFSMRAHLLLTLFGMEFLMVILYLIMYMNFIIYGLEFYFLMLFLVMLVSEGSLSLSILVAMIRSHGNDMIGSLYMMLW</sequence>
<keyword evidence="1" id="KW-1133">Transmembrane helix</keyword>
<keyword evidence="1" id="KW-0812">Transmembrane</keyword>
<dbReference type="CTD" id="4539"/>
<feature type="transmembrane region" description="Helical" evidence="1">
    <location>
        <begin position="6"/>
        <end position="26"/>
    </location>
</feature>
<keyword evidence="2" id="KW-0496">Mitochondrion</keyword>
<evidence type="ECO:0000256" key="1">
    <source>
        <dbReference type="SAM" id="Phobius"/>
    </source>
</evidence>
<feature type="transmembrane region" description="Helical" evidence="1">
    <location>
        <begin position="33"/>
        <end position="51"/>
    </location>
</feature>
<dbReference type="Gene3D" id="1.10.287.3510">
    <property type="match status" value="1"/>
</dbReference>
<accession>A0A343WNS1</accession>
<feature type="transmembrane region" description="Helical" evidence="1">
    <location>
        <begin position="57"/>
        <end position="78"/>
    </location>
</feature>
<dbReference type="GeneID" id="37248597"/>
<name>A0A343WNS1_9HEMI</name>
<proteinExistence type="predicted"/>